<evidence type="ECO:0008006" key="4">
    <source>
        <dbReference type="Google" id="ProtNLM"/>
    </source>
</evidence>
<keyword evidence="1" id="KW-0472">Membrane</keyword>
<reference evidence="3" key="1">
    <citation type="submission" date="2016-10" db="EMBL/GenBank/DDBJ databases">
        <authorList>
            <person name="Varghese N."/>
            <person name="Submissions S."/>
        </authorList>
    </citation>
    <scope>NUCLEOTIDE SEQUENCE [LARGE SCALE GENOMIC DNA]</scope>
    <source>
        <strain evidence="3">KPR-1</strain>
    </source>
</reference>
<keyword evidence="1" id="KW-0812">Transmembrane</keyword>
<accession>A0A1H3WWD0</accession>
<dbReference type="InterPro" id="IPR025338">
    <property type="entry name" value="DUF4244"/>
</dbReference>
<feature type="transmembrane region" description="Helical" evidence="1">
    <location>
        <begin position="40"/>
        <end position="57"/>
    </location>
</feature>
<proteinExistence type="predicted"/>
<evidence type="ECO:0000313" key="3">
    <source>
        <dbReference type="Proteomes" id="UP000199288"/>
    </source>
</evidence>
<evidence type="ECO:0000256" key="1">
    <source>
        <dbReference type="SAM" id="Phobius"/>
    </source>
</evidence>
<name>A0A1H3WWD0_9ACTO</name>
<dbReference type="Proteomes" id="UP000199288">
    <property type="component" value="Unassembled WGS sequence"/>
</dbReference>
<gene>
    <name evidence="2" type="ORF">SAMN02910418_00522</name>
</gene>
<dbReference type="Pfam" id="PF14029">
    <property type="entry name" value="DUF4244"/>
    <property type="match status" value="1"/>
</dbReference>
<evidence type="ECO:0000313" key="2">
    <source>
        <dbReference type="EMBL" id="SDZ91439.1"/>
    </source>
</evidence>
<organism evidence="2 3">
    <name type="scientific">Bowdeniella nasicola</name>
    <dbReference type="NCBI Taxonomy" id="208480"/>
    <lineage>
        <taxon>Bacteria</taxon>
        <taxon>Bacillati</taxon>
        <taxon>Actinomycetota</taxon>
        <taxon>Actinomycetes</taxon>
        <taxon>Actinomycetales</taxon>
        <taxon>Actinomycetaceae</taxon>
        <taxon>Bowdeniella</taxon>
    </lineage>
</organism>
<keyword evidence="3" id="KW-1185">Reference proteome</keyword>
<dbReference type="AlphaFoldDB" id="A0A1H3WWD0"/>
<dbReference type="RefSeq" id="WP_092561697.1">
    <property type="nucleotide sequence ID" value="NZ_FNQV01000003.1"/>
</dbReference>
<keyword evidence="1" id="KW-1133">Transmembrane helix</keyword>
<sequence length="77" mass="8100">MFPIHRTYTALATGVTRLAARAHAHQLIRSERGSATAEYAIAALAAAAFAALLIAVVSSPEIRKLLTGIISKALNTK</sequence>
<protein>
    <recommendedName>
        <fullName evidence="4">DUF4244 domain-containing protein</fullName>
    </recommendedName>
</protein>
<dbReference type="EMBL" id="FNQV01000003">
    <property type="protein sequence ID" value="SDZ91439.1"/>
    <property type="molecule type" value="Genomic_DNA"/>
</dbReference>